<protein>
    <recommendedName>
        <fullName evidence="5">Agenet domain-containing protein</fullName>
    </recommendedName>
</protein>
<feature type="coiled-coil region" evidence="3">
    <location>
        <begin position="484"/>
        <end position="532"/>
    </location>
</feature>
<keyword evidence="2" id="KW-0341">Growth regulation</keyword>
<keyword evidence="7" id="KW-1185">Reference proteome</keyword>
<comment type="caution">
    <text evidence="6">The sequence shown here is derived from an EMBL/GenBank/DDBJ whole genome shotgun (WGS) entry which is preliminary data.</text>
</comment>
<feature type="domain" description="Agenet" evidence="5">
    <location>
        <begin position="90"/>
        <end position="146"/>
    </location>
</feature>
<dbReference type="InterPro" id="IPR014002">
    <property type="entry name" value="Agenet_dom_plant"/>
</dbReference>
<dbReference type="AlphaFoldDB" id="A0A8X7W9R2"/>
<evidence type="ECO:0000256" key="3">
    <source>
        <dbReference type="SAM" id="Coils"/>
    </source>
</evidence>
<dbReference type="PANTHER" id="PTHR31917">
    <property type="entry name" value="AGENET DOMAIN-CONTAINING PROTEIN-RELATED"/>
    <property type="match status" value="1"/>
</dbReference>
<feature type="domain" description="Agenet" evidence="5">
    <location>
        <begin position="226"/>
        <end position="282"/>
    </location>
</feature>
<dbReference type="OrthoDB" id="687110at2759"/>
<name>A0A8X7W9R2_BRACI</name>
<proteinExistence type="predicted"/>
<sequence>MLSITGRKEKLSASKGSVIEVSSNECYHTTGSVWYRALLLQNLIAQSKRTMLSVRHLNPLSNEYYSPPLITTAVHRLIRPLPPLDLFHDVGFEEGDVIDAAHKGGWWSGWVIKVLGSGRFLVYLRFEPDVIEVERKDLRPHMVWKDEEWFRCQKRDLIASEFSAGTKVEVKTKVEPFGSIWSPAITIKENEDGTLLVKYKSLGGECRKKNVPYSEIRPSPPPFGSRCFGLLENVDALLECGWCPSIVSKVLCGDRYTVLLGRNKLSKDFDHSQLRISMEFKDGAWQTQRNVNCYLLQWFFFETKHHFVYFTVILLGEDALLSAHEESVNRESVNKRKRGQQPCKLRSTKPKQKTWESASRTPDPMLSSMLETPKAKETRMVLPFVKKSPCWKVFESMEIFKAVPQRPHFSPLLESEEEFREGEAIGATVNYIGLLEKVRDIQVHDSVSMINRIKECFLKLEKHGFDLTGPITRIHKLLSIKASQTRALEELQVAEKEIAEKDNKRRKLEDDIEQVSEKIVELQRQETLMKEEKVKNEKEIARMKYRLVSLDRMVQWEFRATAKAPWY</sequence>
<evidence type="ECO:0000313" key="6">
    <source>
        <dbReference type="EMBL" id="KAG2324613.1"/>
    </source>
</evidence>
<keyword evidence="3" id="KW-0175">Coiled coil</keyword>
<feature type="domain" description="Agenet" evidence="5">
    <location>
        <begin position="160"/>
        <end position="224"/>
    </location>
</feature>
<evidence type="ECO:0000256" key="1">
    <source>
        <dbReference type="ARBA" id="ARBA00022448"/>
    </source>
</evidence>
<dbReference type="EMBL" id="JAAMPC010000002">
    <property type="protein sequence ID" value="KAG2324613.1"/>
    <property type="molecule type" value="Genomic_DNA"/>
</dbReference>
<dbReference type="SMART" id="SM00743">
    <property type="entry name" value="Agenet"/>
    <property type="match status" value="3"/>
</dbReference>
<dbReference type="PANTHER" id="PTHR31917:SF151">
    <property type="entry name" value="AGENET DOMAIN-CONTAINING PROTEIN"/>
    <property type="match status" value="1"/>
</dbReference>
<organism evidence="6 7">
    <name type="scientific">Brassica carinata</name>
    <name type="common">Ethiopian mustard</name>
    <name type="synonym">Abyssinian cabbage</name>
    <dbReference type="NCBI Taxonomy" id="52824"/>
    <lineage>
        <taxon>Eukaryota</taxon>
        <taxon>Viridiplantae</taxon>
        <taxon>Streptophyta</taxon>
        <taxon>Embryophyta</taxon>
        <taxon>Tracheophyta</taxon>
        <taxon>Spermatophyta</taxon>
        <taxon>Magnoliopsida</taxon>
        <taxon>eudicotyledons</taxon>
        <taxon>Gunneridae</taxon>
        <taxon>Pentapetalae</taxon>
        <taxon>rosids</taxon>
        <taxon>malvids</taxon>
        <taxon>Brassicales</taxon>
        <taxon>Brassicaceae</taxon>
        <taxon>Brassiceae</taxon>
        <taxon>Brassica</taxon>
    </lineage>
</organism>
<dbReference type="Proteomes" id="UP000886595">
    <property type="component" value="Unassembled WGS sequence"/>
</dbReference>
<accession>A0A8X7W9R2</accession>
<feature type="region of interest" description="Disordered" evidence="4">
    <location>
        <begin position="331"/>
        <end position="367"/>
    </location>
</feature>
<evidence type="ECO:0000256" key="2">
    <source>
        <dbReference type="ARBA" id="ARBA00022604"/>
    </source>
</evidence>
<dbReference type="CDD" id="cd20405">
    <property type="entry name" value="Tudor_Agenet_AtDUF_rpt1_3"/>
    <property type="match status" value="1"/>
</dbReference>
<evidence type="ECO:0000259" key="5">
    <source>
        <dbReference type="SMART" id="SM00743"/>
    </source>
</evidence>
<dbReference type="Pfam" id="PF05266">
    <property type="entry name" value="DUF724"/>
    <property type="match status" value="1"/>
</dbReference>
<gene>
    <name evidence="6" type="ORF">Bca52824_007341</name>
</gene>
<evidence type="ECO:0000256" key="4">
    <source>
        <dbReference type="SAM" id="MobiDB-lite"/>
    </source>
</evidence>
<dbReference type="Pfam" id="PF05641">
    <property type="entry name" value="Agenet"/>
    <property type="match status" value="1"/>
</dbReference>
<dbReference type="CDD" id="cd20406">
    <property type="entry name" value="Tudor_Agenet_AtDUF_rpt2_4"/>
    <property type="match status" value="2"/>
</dbReference>
<dbReference type="InterPro" id="IPR008395">
    <property type="entry name" value="Agenet-like_dom"/>
</dbReference>
<reference evidence="6 7" key="1">
    <citation type="submission" date="2020-02" db="EMBL/GenBank/DDBJ databases">
        <authorList>
            <person name="Ma Q."/>
            <person name="Huang Y."/>
            <person name="Song X."/>
            <person name="Pei D."/>
        </authorList>
    </citation>
    <scope>NUCLEOTIDE SEQUENCE [LARGE SCALE GENOMIC DNA]</scope>
    <source>
        <strain evidence="6">Sxm20200214</strain>
        <tissue evidence="6">Leaf</tissue>
    </source>
</reference>
<evidence type="ECO:0000313" key="7">
    <source>
        <dbReference type="Proteomes" id="UP000886595"/>
    </source>
</evidence>
<keyword evidence="1" id="KW-0813">Transport</keyword>
<dbReference type="InterPro" id="IPR007930">
    <property type="entry name" value="DUF724"/>
</dbReference>